<evidence type="ECO:0000313" key="2">
    <source>
        <dbReference type="EMBL" id="MFC3853042.1"/>
    </source>
</evidence>
<reference evidence="3" key="1">
    <citation type="journal article" date="2019" name="Int. J. Syst. Evol. Microbiol.">
        <title>The Global Catalogue of Microorganisms (GCM) 10K type strain sequencing project: providing services to taxonomists for standard genome sequencing and annotation.</title>
        <authorList>
            <consortium name="The Broad Institute Genomics Platform"/>
            <consortium name="The Broad Institute Genome Sequencing Center for Infectious Disease"/>
            <person name="Wu L."/>
            <person name="Ma J."/>
        </authorList>
    </citation>
    <scope>NUCLEOTIDE SEQUENCE [LARGE SCALE GENOMIC DNA]</scope>
    <source>
        <strain evidence="3">IBRC 10765</strain>
    </source>
</reference>
<feature type="transmembrane region" description="Helical" evidence="1">
    <location>
        <begin position="12"/>
        <end position="35"/>
    </location>
</feature>
<sequence>MNIELLELSGRVWLAIALGGIANYMLGALWYMALFQKPWVAATGRSLEEFRGKSPGASLVLTLIGAWLSTAVLVWFYQAAGGSSVVDGVLLGAFIGIGVAAMEGVKKAVYNFDDRTKPWQLFAVDGGYAIAGLMIAGVVVGIIL</sequence>
<gene>
    <name evidence="2" type="ORF">ACFOOG_09395</name>
</gene>
<dbReference type="EMBL" id="JBHRYR010000003">
    <property type="protein sequence ID" value="MFC3853042.1"/>
    <property type="molecule type" value="Genomic_DNA"/>
</dbReference>
<feature type="transmembrane region" description="Helical" evidence="1">
    <location>
        <begin position="89"/>
        <end position="109"/>
    </location>
</feature>
<dbReference type="Pfam" id="PF08570">
    <property type="entry name" value="DUF1761"/>
    <property type="match status" value="1"/>
</dbReference>
<protein>
    <submittedName>
        <fullName evidence="2">DUF1761 domain-containing protein</fullName>
    </submittedName>
</protein>
<proteinExistence type="predicted"/>
<keyword evidence="1" id="KW-0812">Transmembrane</keyword>
<evidence type="ECO:0000256" key="1">
    <source>
        <dbReference type="SAM" id="Phobius"/>
    </source>
</evidence>
<organism evidence="2 3">
    <name type="scientific">Saccharospirillum mangrovi</name>
    <dbReference type="NCBI Taxonomy" id="2161747"/>
    <lineage>
        <taxon>Bacteria</taxon>
        <taxon>Pseudomonadati</taxon>
        <taxon>Pseudomonadota</taxon>
        <taxon>Gammaproteobacteria</taxon>
        <taxon>Oceanospirillales</taxon>
        <taxon>Saccharospirillaceae</taxon>
        <taxon>Saccharospirillum</taxon>
    </lineage>
</organism>
<evidence type="ECO:0000313" key="3">
    <source>
        <dbReference type="Proteomes" id="UP001595617"/>
    </source>
</evidence>
<feature type="transmembrane region" description="Helical" evidence="1">
    <location>
        <begin position="56"/>
        <end position="77"/>
    </location>
</feature>
<dbReference type="InterPro" id="IPR013879">
    <property type="entry name" value="DUF1761"/>
</dbReference>
<feature type="transmembrane region" description="Helical" evidence="1">
    <location>
        <begin position="121"/>
        <end position="143"/>
    </location>
</feature>
<dbReference type="RefSeq" id="WP_380695821.1">
    <property type="nucleotide sequence ID" value="NZ_JBHRYR010000003.1"/>
</dbReference>
<keyword evidence="1" id="KW-1133">Transmembrane helix</keyword>
<keyword evidence="3" id="KW-1185">Reference proteome</keyword>
<name>A0ABV8A0T6_9GAMM</name>
<dbReference type="Proteomes" id="UP001595617">
    <property type="component" value="Unassembled WGS sequence"/>
</dbReference>
<comment type="caution">
    <text evidence="2">The sequence shown here is derived from an EMBL/GenBank/DDBJ whole genome shotgun (WGS) entry which is preliminary data.</text>
</comment>
<accession>A0ABV8A0T6</accession>
<keyword evidence="1" id="KW-0472">Membrane</keyword>